<dbReference type="Proteomes" id="UP000009235">
    <property type="component" value="Chromosome"/>
</dbReference>
<organism evidence="1 2">
    <name type="scientific">Hoyosella subflava (strain DSM 45089 / JCM 17490 / NBRC 109087 / DQS3-9A1)</name>
    <name type="common">Amycolicicoccus subflavus</name>
    <dbReference type="NCBI Taxonomy" id="443218"/>
    <lineage>
        <taxon>Bacteria</taxon>
        <taxon>Bacillati</taxon>
        <taxon>Actinomycetota</taxon>
        <taxon>Actinomycetes</taxon>
        <taxon>Mycobacteriales</taxon>
        <taxon>Hoyosellaceae</taxon>
        <taxon>Hoyosella</taxon>
    </lineage>
</organism>
<reference evidence="1 2" key="1">
    <citation type="journal article" date="2011" name="J. Bacteriol.">
        <title>Complete genome sequence of Amycolicicoccus subflavus DQS3-9A1T, an actinomycete isolated from crude oil-polluted soil.</title>
        <authorList>
            <person name="Cai M."/>
            <person name="Chen W.M."/>
            <person name="Nie Y."/>
            <person name="Chi C.Q."/>
            <person name="Wang Y.N."/>
            <person name="Tang Y.Q."/>
            <person name="Li G.Y."/>
            <person name="Wu X.L."/>
        </authorList>
    </citation>
    <scope>NUCLEOTIDE SEQUENCE [LARGE SCALE GENOMIC DNA]</scope>
    <source>
        <strain evidence="2">DSM 45089 / DQS3-9A1</strain>
    </source>
</reference>
<name>F6ES09_HOYSD</name>
<protein>
    <submittedName>
        <fullName evidence="1">Uncharacterized protein</fullName>
    </submittedName>
</protein>
<keyword evidence="2" id="KW-1185">Reference proteome</keyword>
<evidence type="ECO:0000313" key="2">
    <source>
        <dbReference type="Proteomes" id="UP000009235"/>
    </source>
</evidence>
<dbReference type="HOGENOM" id="CLU_2912265_0_0_11"/>
<dbReference type="STRING" id="443218.AS9A_2377"/>
<evidence type="ECO:0000313" key="1">
    <source>
        <dbReference type="EMBL" id="AEF40824.1"/>
    </source>
</evidence>
<proteinExistence type="predicted"/>
<dbReference type="AlphaFoldDB" id="F6ES09"/>
<sequence length="61" mass="6509">MHVSLSGLLCANPRISLVPYQGGDESGWTHSQSGDYGGVAAWTVPSTAWLRFPDGFSIEQA</sequence>
<accession>F6ES09</accession>
<dbReference type="KEGG" id="asd:AS9A_2377"/>
<gene>
    <name evidence="1" type="ordered locus">AS9A_2377</name>
</gene>
<dbReference type="EMBL" id="CP002786">
    <property type="protein sequence ID" value="AEF40824.1"/>
    <property type="molecule type" value="Genomic_DNA"/>
</dbReference>